<gene>
    <name evidence="1" type="ORF">N7458_012086</name>
</gene>
<protein>
    <submittedName>
        <fullName evidence="1">Uncharacterized protein</fullName>
    </submittedName>
</protein>
<evidence type="ECO:0000313" key="2">
    <source>
        <dbReference type="Proteomes" id="UP001213681"/>
    </source>
</evidence>
<name>A0AAD6FY21_9EURO</name>
<dbReference type="Proteomes" id="UP001213681">
    <property type="component" value="Unassembled WGS sequence"/>
</dbReference>
<dbReference type="GeneID" id="81605711"/>
<proteinExistence type="predicted"/>
<sequence length="69" mass="7179">MNGEEAKAMGAVGAAGRRGEAPVVFSAEQALGGKRPAIEVIKLAGDDSRLCCRPLDAQQLRADLMAIAR</sequence>
<comment type="caution">
    <text evidence="1">The sequence shown here is derived from an EMBL/GenBank/DDBJ whole genome shotgun (WGS) entry which is preliminary data.</text>
</comment>
<reference evidence="1" key="1">
    <citation type="submission" date="2022-12" db="EMBL/GenBank/DDBJ databases">
        <authorList>
            <person name="Petersen C."/>
        </authorList>
    </citation>
    <scope>NUCLEOTIDE SEQUENCE</scope>
    <source>
        <strain evidence="1">IBT 16125</strain>
    </source>
</reference>
<accession>A0AAD6FY21</accession>
<organism evidence="1 2">
    <name type="scientific">Penicillium daleae</name>
    <dbReference type="NCBI Taxonomy" id="63821"/>
    <lineage>
        <taxon>Eukaryota</taxon>
        <taxon>Fungi</taxon>
        <taxon>Dikarya</taxon>
        <taxon>Ascomycota</taxon>
        <taxon>Pezizomycotina</taxon>
        <taxon>Eurotiomycetes</taxon>
        <taxon>Eurotiomycetidae</taxon>
        <taxon>Eurotiales</taxon>
        <taxon>Aspergillaceae</taxon>
        <taxon>Penicillium</taxon>
    </lineage>
</organism>
<dbReference type="RefSeq" id="XP_056760222.1">
    <property type="nucleotide sequence ID" value="XM_056915468.1"/>
</dbReference>
<reference evidence="1" key="2">
    <citation type="journal article" date="2023" name="IMA Fungus">
        <title>Comparative genomic study of the Penicillium genus elucidates a diverse pangenome and 15 lateral gene transfer events.</title>
        <authorList>
            <person name="Petersen C."/>
            <person name="Sorensen T."/>
            <person name="Nielsen M.R."/>
            <person name="Sondergaard T.E."/>
            <person name="Sorensen J.L."/>
            <person name="Fitzpatrick D.A."/>
            <person name="Frisvad J.C."/>
            <person name="Nielsen K.L."/>
        </authorList>
    </citation>
    <scope>NUCLEOTIDE SEQUENCE</scope>
    <source>
        <strain evidence="1">IBT 16125</strain>
    </source>
</reference>
<evidence type="ECO:0000313" key="1">
    <source>
        <dbReference type="EMBL" id="KAJ5432930.1"/>
    </source>
</evidence>
<dbReference type="EMBL" id="JAPVEA010000009">
    <property type="protein sequence ID" value="KAJ5432930.1"/>
    <property type="molecule type" value="Genomic_DNA"/>
</dbReference>
<keyword evidence="2" id="KW-1185">Reference proteome</keyword>
<dbReference type="AlphaFoldDB" id="A0AAD6FY21"/>